<gene>
    <name evidence="8" type="ORF">CYMTET_29835</name>
</gene>
<name>A0AAE0FK03_9CHLO</name>
<dbReference type="InterPro" id="IPR003788">
    <property type="entry name" value="NDUFAF7"/>
</dbReference>
<dbReference type="GO" id="GO:0032259">
    <property type="term" value="P:methylation"/>
    <property type="evidence" value="ECO:0007669"/>
    <property type="project" value="UniProtKB-KW"/>
</dbReference>
<evidence type="ECO:0000256" key="7">
    <source>
        <dbReference type="RuleBase" id="RU364114"/>
    </source>
</evidence>
<dbReference type="PANTHER" id="PTHR12049:SF5">
    <property type="entry name" value="PROTEIN ARGININE METHYLTRANSFERASE NDUFAF7 HOMOLOG, MITOCHONDRIAL"/>
    <property type="match status" value="1"/>
</dbReference>
<comment type="similarity">
    <text evidence="2 7">Belongs to the NDUFAF7 family.</text>
</comment>
<feature type="non-terminal residue" evidence="8">
    <location>
        <position position="128"/>
    </location>
</feature>
<reference evidence="8 9" key="1">
    <citation type="journal article" date="2015" name="Genome Biol. Evol.">
        <title>Comparative Genomics of a Bacterivorous Green Alga Reveals Evolutionary Causalities and Consequences of Phago-Mixotrophic Mode of Nutrition.</title>
        <authorList>
            <person name="Burns J.A."/>
            <person name="Paasch A."/>
            <person name="Narechania A."/>
            <person name="Kim E."/>
        </authorList>
    </citation>
    <scope>NUCLEOTIDE SEQUENCE [LARGE SCALE GENOMIC DNA]</scope>
    <source>
        <strain evidence="8 9">PLY_AMNH</strain>
    </source>
</reference>
<organism evidence="8 9">
    <name type="scientific">Cymbomonas tetramitiformis</name>
    <dbReference type="NCBI Taxonomy" id="36881"/>
    <lineage>
        <taxon>Eukaryota</taxon>
        <taxon>Viridiplantae</taxon>
        <taxon>Chlorophyta</taxon>
        <taxon>Pyramimonadophyceae</taxon>
        <taxon>Pyramimonadales</taxon>
        <taxon>Pyramimonadaceae</taxon>
        <taxon>Cymbomonas</taxon>
    </lineage>
</organism>
<keyword evidence="4 7" id="KW-0808">Transferase</keyword>
<dbReference type="InterPro" id="IPR038375">
    <property type="entry name" value="NDUFAF7_sf"/>
</dbReference>
<dbReference type="PANTHER" id="PTHR12049">
    <property type="entry name" value="PROTEIN ARGININE METHYLTRANSFERASE NDUFAF7, MITOCHONDRIAL"/>
    <property type="match status" value="1"/>
</dbReference>
<dbReference type="AlphaFoldDB" id="A0AAE0FK03"/>
<dbReference type="Gene3D" id="3.40.50.12710">
    <property type="match status" value="1"/>
</dbReference>
<evidence type="ECO:0000313" key="8">
    <source>
        <dbReference type="EMBL" id="KAK3261247.1"/>
    </source>
</evidence>
<keyword evidence="3 7" id="KW-0489">Methyltransferase</keyword>
<evidence type="ECO:0000256" key="6">
    <source>
        <dbReference type="ARBA" id="ARBA00048612"/>
    </source>
</evidence>
<dbReference type="GO" id="GO:0035243">
    <property type="term" value="F:protein-arginine omega-N symmetric methyltransferase activity"/>
    <property type="evidence" value="ECO:0007669"/>
    <property type="project" value="UniProtKB-EC"/>
</dbReference>
<comment type="catalytic activity">
    <reaction evidence="6 7">
        <text>L-arginyl-[protein] + 2 S-adenosyl-L-methionine = N(omega),N(omega)'-dimethyl-L-arginyl-[protein] + 2 S-adenosyl-L-homocysteine + 2 H(+)</text>
        <dbReference type="Rhea" id="RHEA:48108"/>
        <dbReference type="Rhea" id="RHEA-COMP:10532"/>
        <dbReference type="Rhea" id="RHEA-COMP:11992"/>
        <dbReference type="ChEBI" id="CHEBI:15378"/>
        <dbReference type="ChEBI" id="CHEBI:29965"/>
        <dbReference type="ChEBI" id="CHEBI:57856"/>
        <dbReference type="ChEBI" id="CHEBI:59789"/>
        <dbReference type="ChEBI" id="CHEBI:88221"/>
        <dbReference type="EC" id="2.1.1.320"/>
    </reaction>
</comment>
<comment type="function">
    <text evidence="7">Arginine methyltransferase involved in the assembly or stability of mitochondrial NADH:ubiquinone oxidoreductase complex (complex I).</text>
</comment>
<dbReference type="EMBL" id="LGRX02017047">
    <property type="protein sequence ID" value="KAK3261247.1"/>
    <property type="molecule type" value="Genomic_DNA"/>
</dbReference>
<dbReference type="Proteomes" id="UP001190700">
    <property type="component" value="Unassembled WGS sequence"/>
</dbReference>
<evidence type="ECO:0000256" key="3">
    <source>
        <dbReference type="ARBA" id="ARBA00022603"/>
    </source>
</evidence>
<comment type="subcellular location">
    <subcellularLocation>
        <location evidence="1 7">Mitochondrion</location>
    </subcellularLocation>
</comment>
<accession>A0AAE0FK03</accession>
<sequence length="128" mass="14865">MRVWRDVLRWRSAGSVDALGSEDPLSSTAPGPSERRQLLRDFIHDSLYHPSQGYFVARSFSVGEMEKPLAFRAIAGRQHYYDGLDNLYKRLEVSWLTPVELLQPWYARALGRYILKQHNANEPLVIYE</sequence>
<dbReference type="EC" id="2.1.1.320" evidence="7"/>
<proteinExistence type="inferred from homology"/>
<keyword evidence="9" id="KW-1185">Reference proteome</keyword>
<evidence type="ECO:0000256" key="1">
    <source>
        <dbReference type="ARBA" id="ARBA00004173"/>
    </source>
</evidence>
<keyword evidence="5 7" id="KW-0496">Mitochondrion</keyword>
<evidence type="ECO:0000256" key="5">
    <source>
        <dbReference type="ARBA" id="ARBA00023128"/>
    </source>
</evidence>
<evidence type="ECO:0000256" key="2">
    <source>
        <dbReference type="ARBA" id="ARBA00005891"/>
    </source>
</evidence>
<comment type="caution">
    <text evidence="8">The sequence shown here is derived from an EMBL/GenBank/DDBJ whole genome shotgun (WGS) entry which is preliminary data.</text>
</comment>
<dbReference type="GO" id="GO:0005739">
    <property type="term" value="C:mitochondrion"/>
    <property type="evidence" value="ECO:0007669"/>
    <property type="project" value="UniProtKB-SubCell"/>
</dbReference>
<evidence type="ECO:0000313" key="9">
    <source>
        <dbReference type="Proteomes" id="UP001190700"/>
    </source>
</evidence>
<protein>
    <recommendedName>
        <fullName evidence="7">Protein arginine methyltransferase NDUFAF7</fullName>
        <ecNumber evidence="7">2.1.1.320</ecNumber>
    </recommendedName>
</protein>
<evidence type="ECO:0000256" key="4">
    <source>
        <dbReference type="ARBA" id="ARBA00022679"/>
    </source>
</evidence>